<sequence>MSDCDRSPLLDLLTPAQHHSFSNHLMKTMVACLTPQRAADVGSQTLQLPTCSCDGFRGYVFSRQ</sequence>
<gene>
    <name evidence="1" type="ORF">I79_007457</name>
</gene>
<evidence type="ECO:0000313" key="1">
    <source>
        <dbReference type="EMBL" id="EGV92678.1"/>
    </source>
</evidence>
<dbReference type="AlphaFoldDB" id="G3HAK1"/>
<dbReference type="InParanoid" id="G3HAK1"/>
<organism evidence="1 2">
    <name type="scientific">Cricetulus griseus</name>
    <name type="common">Chinese hamster</name>
    <name type="synonym">Cricetulus barabensis griseus</name>
    <dbReference type="NCBI Taxonomy" id="10029"/>
    <lineage>
        <taxon>Eukaryota</taxon>
        <taxon>Metazoa</taxon>
        <taxon>Chordata</taxon>
        <taxon>Craniata</taxon>
        <taxon>Vertebrata</taxon>
        <taxon>Euteleostomi</taxon>
        <taxon>Mammalia</taxon>
        <taxon>Eutheria</taxon>
        <taxon>Euarchontoglires</taxon>
        <taxon>Glires</taxon>
        <taxon>Rodentia</taxon>
        <taxon>Myomorpha</taxon>
        <taxon>Muroidea</taxon>
        <taxon>Cricetidae</taxon>
        <taxon>Cricetinae</taxon>
        <taxon>Cricetulus</taxon>
    </lineage>
</organism>
<proteinExistence type="predicted"/>
<accession>G3HAK1</accession>
<protein>
    <submittedName>
        <fullName evidence="1">Uncharacterized protein</fullName>
    </submittedName>
</protein>
<dbReference type="EMBL" id="JH000252">
    <property type="protein sequence ID" value="EGV92678.1"/>
    <property type="molecule type" value="Genomic_DNA"/>
</dbReference>
<evidence type="ECO:0000313" key="2">
    <source>
        <dbReference type="Proteomes" id="UP000001075"/>
    </source>
</evidence>
<reference evidence="2" key="1">
    <citation type="journal article" date="2011" name="Nat. Biotechnol.">
        <title>The genomic sequence of the Chinese hamster ovary (CHO)-K1 cell line.</title>
        <authorList>
            <person name="Xu X."/>
            <person name="Nagarajan H."/>
            <person name="Lewis N.E."/>
            <person name="Pan S."/>
            <person name="Cai Z."/>
            <person name="Liu X."/>
            <person name="Chen W."/>
            <person name="Xie M."/>
            <person name="Wang W."/>
            <person name="Hammond S."/>
            <person name="Andersen M.R."/>
            <person name="Neff N."/>
            <person name="Passarelli B."/>
            <person name="Koh W."/>
            <person name="Fan H.C."/>
            <person name="Wang J."/>
            <person name="Gui Y."/>
            <person name="Lee K.H."/>
            <person name="Betenbaugh M.J."/>
            <person name="Quake S.R."/>
            <person name="Famili I."/>
            <person name="Palsson B.O."/>
            <person name="Wang J."/>
        </authorList>
    </citation>
    <scope>NUCLEOTIDE SEQUENCE [LARGE SCALE GENOMIC DNA]</scope>
    <source>
        <strain evidence="2">CHO K1 cell line</strain>
    </source>
</reference>
<name>G3HAK1_CRIGR</name>
<dbReference type="Proteomes" id="UP000001075">
    <property type="component" value="Unassembled WGS sequence"/>
</dbReference>